<organism evidence="9 10">
    <name type="scientific">Penicillium subrubescens</name>
    <dbReference type="NCBI Taxonomy" id="1316194"/>
    <lineage>
        <taxon>Eukaryota</taxon>
        <taxon>Fungi</taxon>
        <taxon>Dikarya</taxon>
        <taxon>Ascomycota</taxon>
        <taxon>Pezizomycotina</taxon>
        <taxon>Eurotiomycetes</taxon>
        <taxon>Eurotiomycetidae</taxon>
        <taxon>Eurotiales</taxon>
        <taxon>Aspergillaceae</taxon>
        <taxon>Penicillium</taxon>
    </lineage>
</organism>
<keyword evidence="6" id="KW-0539">Nucleus</keyword>
<dbReference type="STRING" id="1316194.A0A1Q5SSD5"/>
<name>A0A1Q5SSD5_9EURO</name>
<dbReference type="GO" id="GO:0005634">
    <property type="term" value="C:nucleus"/>
    <property type="evidence" value="ECO:0007669"/>
    <property type="project" value="UniProtKB-SubCell"/>
</dbReference>
<evidence type="ECO:0000256" key="5">
    <source>
        <dbReference type="ARBA" id="ARBA00023163"/>
    </source>
</evidence>
<dbReference type="PROSITE" id="PS50048">
    <property type="entry name" value="ZN2_CY6_FUNGAL_2"/>
    <property type="match status" value="1"/>
</dbReference>
<keyword evidence="2" id="KW-0479">Metal-binding</keyword>
<evidence type="ECO:0000313" key="9">
    <source>
        <dbReference type="EMBL" id="OKO90921.1"/>
    </source>
</evidence>
<dbReference type="SUPFAM" id="SSF57701">
    <property type="entry name" value="Zn2/Cys6 DNA-binding domain"/>
    <property type="match status" value="1"/>
</dbReference>
<keyword evidence="5" id="KW-0804">Transcription</keyword>
<dbReference type="GO" id="GO:0003677">
    <property type="term" value="F:DNA binding"/>
    <property type="evidence" value="ECO:0007669"/>
    <property type="project" value="UniProtKB-KW"/>
</dbReference>
<dbReference type="SMART" id="SM00066">
    <property type="entry name" value="GAL4"/>
    <property type="match status" value="1"/>
</dbReference>
<dbReference type="GO" id="GO:0008270">
    <property type="term" value="F:zinc ion binding"/>
    <property type="evidence" value="ECO:0007669"/>
    <property type="project" value="InterPro"/>
</dbReference>
<dbReference type="GO" id="GO:0000981">
    <property type="term" value="F:DNA-binding transcription factor activity, RNA polymerase II-specific"/>
    <property type="evidence" value="ECO:0007669"/>
    <property type="project" value="InterPro"/>
</dbReference>
<dbReference type="AlphaFoldDB" id="A0A1Q5SSD5"/>
<gene>
    <name evidence="9" type="ORF">PENSUB_13222</name>
</gene>
<keyword evidence="10" id="KW-1185">Reference proteome</keyword>
<dbReference type="CDD" id="cd00067">
    <property type="entry name" value="GAL4"/>
    <property type="match status" value="1"/>
</dbReference>
<evidence type="ECO:0000259" key="8">
    <source>
        <dbReference type="PROSITE" id="PS50048"/>
    </source>
</evidence>
<dbReference type="SMART" id="SM00906">
    <property type="entry name" value="Fungal_trans"/>
    <property type="match status" value="1"/>
</dbReference>
<dbReference type="PANTHER" id="PTHR31001:SF50">
    <property type="entry name" value="ZN(II)2CYS6 TRANSCRIPTION FACTOR (EUROFUNG)"/>
    <property type="match status" value="1"/>
</dbReference>
<evidence type="ECO:0000256" key="2">
    <source>
        <dbReference type="ARBA" id="ARBA00022723"/>
    </source>
</evidence>
<reference evidence="9 10" key="1">
    <citation type="submission" date="2016-10" db="EMBL/GenBank/DDBJ databases">
        <title>Genome sequence of the ascomycete fungus Penicillium subrubescens.</title>
        <authorList>
            <person name="De Vries R.P."/>
            <person name="Peng M."/>
            <person name="Dilokpimol A."/>
            <person name="Hilden K."/>
            <person name="Makela M.R."/>
            <person name="Grigoriev I."/>
            <person name="Riley R."/>
            <person name="Granchi Z."/>
        </authorList>
    </citation>
    <scope>NUCLEOTIDE SEQUENCE [LARGE SCALE GENOMIC DNA]</scope>
    <source>
        <strain evidence="9 10">CBS 132785</strain>
    </source>
</reference>
<dbReference type="Gene3D" id="4.10.240.10">
    <property type="entry name" value="Zn(2)-C6 fungal-type DNA-binding domain"/>
    <property type="match status" value="1"/>
</dbReference>
<evidence type="ECO:0000256" key="4">
    <source>
        <dbReference type="ARBA" id="ARBA00023125"/>
    </source>
</evidence>
<comment type="subcellular location">
    <subcellularLocation>
        <location evidence="1">Nucleus</location>
    </subcellularLocation>
</comment>
<evidence type="ECO:0000256" key="3">
    <source>
        <dbReference type="ARBA" id="ARBA00023015"/>
    </source>
</evidence>
<dbReference type="InterPro" id="IPR001138">
    <property type="entry name" value="Zn2Cys6_DnaBD"/>
</dbReference>
<evidence type="ECO:0000313" key="10">
    <source>
        <dbReference type="Proteomes" id="UP000186955"/>
    </source>
</evidence>
<evidence type="ECO:0000256" key="6">
    <source>
        <dbReference type="ARBA" id="ARBA00023242"/>
    </source>
</evidence>
<keyword evidence="3" id="KW-0805">Transcription regulation</keyword>
<feature type="region of interest" description="Disordered" evidence="7">
    <location>
        <begin position="60"/>
        <end position="91"/>
    </location>
</feature>
<comment type="caution">
    <text evidence="9">The sequence shown here is derived from an EMBL/GenBank/DDBJ whole genome shotgun (WGS) entry which is preliminary data.</text>
</comment>
<dbReference type="InterPro" id="IPR050613">
    <property type="entry name" value="Sec_Metabolite_Reg"/>
</dbReference>
<dbReference type="CDD" id="cd12148">
    <property type="entry name" value="fungal_TF_MHR"/>
    <property type="match status" value="1"/>
</dbReference>
<dbReference type="InterPro" id="IPR007219">
    <property type="entry name" value="XnlR_reg_dom"/>
</dbReference>
<protein>
    <recommendedName>
        <fullName evidence="8">Zn(2)-C6 fungal-type domain-containing protein</fullName>
    </recommendedName>
</protein>
<keyword evidence="4" id="KW-0238">DNA-binding</keyword>
<dbReference type="Pfam" id="PF00172">
    <property type="entry name" value="Zn_clus"/>
    <property type="match status" value="1"/>
</dbReference>
<dbReference type="PANTHER" id="PTHR31001">
    <property type="entry name" value="UNCHARACTERIZED TRANSCRIPTIONAL REGULATORY PROTEIN"/>
    <property type="match status" value="1"/>
</dbReference>
<dbReference type="Pfam" id="PF04082">
    <property type="entry name" value="Fungal_trans"/>
    <property type="match status" value="1"/>
</dbReference>
<accession>A0A1Q5SSD5</accession>
<dbReference type="InterPro" id="IPR036864">
    <property type="entry name" value="Zn2-C6_fun-type_DNA-bd_sf"/>
</dbReference>
<evidence type="ECO:0000256" key="1">
    <source>
        <dbReference type="ARBA" id="ARBA00004123"/>
    </source>
</evidence>
<sequence>MSYAVKRPRLALSCVVCRRRKVKCGKEQPQCRNCERLGEICGYDAGVRDTDTGRVLRVEETRENHPPSVAASGEPTFKGHEKSPAQPTSNRGKPIYLAPDYLTLQRGARVRHVSRTFWGFVNGQERLNDAFFYYEKPILDDLPPPHISAVSLARVLFFLPAKPAADALVQSFFFSVYPIHPLVDTSTFQIEYEVFWAWARAGSLQPPARLVSDPTFTCLFFAVFYAGASVISSSTWTDDSSALKDLDREATINQLKAACSDTLSACRHSEHPTLNTLVASILVHEFSKKRSLNEDALFIASTIRLAQSMGLHRENDVPDLAPTREQRRQIWWHIVWLDVQSSLASGLPTCLGNSALDGVHMISAPEDCAVKNLAIGRYEAARVLNKLMSLLQTDASCNADQMSQEKLIELLGAAKSLSHLIDILIVKIPIFEDAEDILPGYLREASLKTHLALYQDKGKAPTLIGAWAKTSLWLVKFEVAIMLRKLLLGPPDSVSSHGPWNRYALSHIRLSVFEMIVEVPNNFTDRIFQLSLLYLRTYLSLWKASAFEPYAWFLAEYYGPQQCALLILVYLIHHQGVEDEPRARYYVGSYLEFMSGRDPAIPNKKPQTQMAVNVIRDLCRQAGTRMSYFEDNPVEPQYRSDFRELQDTDLWDSVTSDSECGLHGADLHL</sequence>
<dbReference type="EMBL" id="MNBE01000756">
    <property type="protein sequence ID" value="OKO90921.1"/>
    <property type="molecule type" value="Genomic_DNA"/>
</dbReference>
<proteinExistence type="predicted"/>
<feature type="domain" description="Zn(2)-C6 fungal-type" evidence="8">
    <location>
        <begin position="13"/>
        <end position="43"/>
    </location>
</feature>
<evidence type="ECO:0000256" key="7">
    <source>
        <dbReference type="SAM" id="MobiDB-lite"/>
    </source>
</evidence>
<dbReference type="Proteomes" id="UP000186955">
    <property type="component" value="Unassembled WGS sequence"/>
</dbReference>
<dbReference type="GO" id="GO:0006351">
    <property type="term" value="P:DNA-templated transcription"/>
    <property type="evidence" value="ECO:0007669"/>
    <property type="project" value="InterPro"/>
</dbReference>
<dbReference type="PROSITE" id="PS00463">
    <property type="entry name" value="ZN2_CY6_FUNGAL_1"/>
    <property type="match status" value="1"/>
</dbReference>